<keyword evidence="1" id="KW-0812">Transmembrane</keyword>
<reference evidence="2" key="1">
    <citation type="submission" date="2021-03" db="EMBL/GenBank/DDBJ databases">
        <authorList>
            <consortium name="Genoscope - CEA"/>
            <person name="William W."/>
        </authorList>
    </citation>
    <scope>NUCLEOTIDE SEQUENCE</scope>
    <source>
        <strain evidence="2">Doubled-haploid Pahang</strain>
    </source>
</reference>
<sequence>MNQSITMTKDFSRDLIIQYDGCFFVRVSIYYCAAVNYYIRLQSSERLCDSCCVGLNSTTGCTREGRNHAANYSGVLHLSSSSFRLLCIHRSIHKRSCHHVSSVTLVRCF</sequence>
<dbReference type="Proteomes" id="UP000012960">
    <property type="component" value="Unplaced"/>
</dbReference>
<gene>
    <name evidence="2" type="ORF">GSMUA_93560.1</name>
</gene>
<dbReference type="EMBL" id="HG996472">
    <property type="protein sequence ID" value="CAG1833435.1"/>
    <property type="molecule type" value="Genomic_DNA"/>
</dbReference>
<accession>A0A804KDF8</accession>
<keyword evidence="4" id="KW-1185">Reference proteome</keyword>
<keyword evidence="1" id="KW-0472">Membrane</keyword>
<dbReference type="AlphaFoldDB" id="A0A804KDF8"/>
<evidence type="ECO:0000256" key="1">
    <source>
        <dbReference type="SAM" id="Phobius"/>
    </source>
</evidence>
<dbReference type="Gramene" id="Ma08_t32790.1">
    <property type="protein sequence ID" value="Ma08_p32790.1"/>
    <property type="gene ID" value="Ma08_g32790"/>
</dbReference>
<keyword evidence="1" id="KW-1133">Transmembrane helix</keyword>
<protein>
    <submittedName>
        <fullName evidence="2">(wild Malaysian banana) hypothetical protein</fullName>
    </submittedName>
</protein>
<evidence type="ECO:0000313" key="3">
    <source>
        <dbReference type="EnsemblPlants" id="Ma08_p32790.1"/>
    </source>
</evidence>
<organism evidence="3 4">
    <name type="scientific">Musa acuminata subsp. malaccensis</name>
    <name type="common">Wild banana</name>
    <name type="synonym">Musa malaccensis</name>
    <dbReference type="NCBI Taxonomy" id="214687"/>
    <lineage>
        <taxon>Eukaryota</taxon>
        <taxon>Viridiplantae</taxon>
        <taxon>Streptophyta</taxon>
        <taxon>Embryophyta</taxon>
        <taxon>Tracheophyta</taxon>
        <taxon>Spermatophyta</taxon>
        <taxon>Magnoliopsida</taxon>
        <taxon>Liliopsida</taxon>
        <taxon>Zingiberales</taxon>
        <taxon>Musaceae</taxon>
        <taxon>Musa</taxon>
    </lineage>
</organism>
<evidence type="ECO:0000313" key="4">
    <source>
        <dbReference type="Proteomes" id="UP000012960"/>
    </source>
</evidence>
<feature type="transmembrane region" description="Helical" evidence="1">
    <location>
        <begin position="21"/>
        <end position="39"/>
    </location>
</feature>
<reference evidence="3" key="2">
    <citation type="submission" date="2021-05" db="UniProtKB">
        <authorList>
            <consortium name="EnsemblPlants"/>
        </authorList>
    </citation>
    <scope>IDENTIFICATION</scope>
    <source>
        <strain evidence="3">subsp. malaccensis</strain>
    </source>
</reference>
<dbReference type="EnsemblPlants" id="Ma08_t32790.1">
    <property type="protein sequence ID" value="Ma08_p32790.1"/>
    <property type="gene ID" value="Ma08_g32790"/>
</dbReference>
<name>A0A804KDF8_MUSAM</name>
<dbReference type="InParanoid" id="A0A804KDF8"/>
<evidence type="ECO:0000313" key="2">
    <source>
        <dbReference type="EMBL" id="CAG1833435.1"/>
    </source>
</evidence>
<proteinExistence type="predicted"/>